<dbReference type="EMBL" id="KZ820204">
    <property type="protein sequence ID" value="PWN48437.1"/>
    <property type="molecule type" value="Genomic_DNA"/>
</dbReference>
<sequence length="883" mass="97758">MSVLAPPPSPSHSSTFDCIMIDSDVNAERMKQRTLDSDTRKRKAPIQCQEERNGTPSSPRSPQKANPDDSVDSSQQARKKTKNDPFLVELKGGKLVLKQKAFNWAQTLPVLQAIIAFQTFIASKKDVKEIPREHLHVVAKLVQESDKTLTELAKNVKSALIPEVDFGSEDSQGSSDGSSTKLTLASIQAAITSVAERKNYGLDPSSISTTSETVTCDSQLPAGLQVWRWEVTDVNLLPKENLEKLLARRSERQIAKGQAEAIFSTLSESEKKALLTKRKGRSGAMLASFPDESSASASKVTFSKDEVIVIDDDDDNDDEGAALKSSEALKESVRQEKSNHCGVRERGEKAEEHFGFSTPKDRRKGKETVELSPEKLKEIEEREQAKLGRVKAREAKKAEKEAKEAEKLKAKESQKKQASFFSAFIRAKSPTKDIKPSHPTPQNDFQRTFLPCQYKDLAPINRFAKPQTEIQVGASDKTKEELLQEFKCRARRRRAAQPLSRRGVHPPISVRDIKRIVTESDILGGNAIEEAKKSLEALKDQNKIQVKLLQFESDRRPGWYGTWTRSTNLIGPRRPLGQDPVALDYNYDSDADWEELGQVEGDDLQEVDNEDRDESGDSEVDSELDEWLEDDLEMEEIEEEGFAGSGNDEIVEVDAAGQPIISRTQAISSGRTPNILKPKKKKVKLLGRRFDSKLVPFSTGPHWETTLGQPIYENFASFRIEFLNDANAGLNPFTFASAPQDEQNAATEPIADLPTTAKPPAAAGGLLASLWASAGPDPTGAGKDLHPSMAAAANNITNHLTPTRPPKVAFPDTELPALLRMVQGSTKTRIGLIDDLKEKFSHLGKAASKSAIEAKVMQCAVREGKRANDRWVVKEEWRQRIGL</sequence>
<keyword evidence="2" id="KW-1185">Reference proteome</keyword>
<name>A0ACD0NRI0_9BASI</name>
<protein>
    <submittedName>
        <fullName evidence="1">Uncharacterized protein</fullName>
    </submittedName>
</protein>
<proteinExistence type="predicted"/>
<organism evidence="1 2">
    <name type="scientific">Violaceomyces palustris</name>
    <dbReference type="NCBI Taxonomy" id="1673888"/>
    <lineage>
        <taxon>Eukaryota</taxon>
        <taxon>Fungi</taxon>
        <taxon>Dikarya</taxon>
        <taxon>Basidiomycota</taxon>
        <taxon>Ustilaginomycotina</taxon>
        <taxon>Ustilaginomycetes</taxon>
        <taxon>Violaceomycetales</taxon>
        <taxon>Violaceomycetaceae</taxon>
        <taxon>Violaceomyces</taxon>
    </lineage>
</organism>
<reference evidence="1 2" key="1">
    <citation type="journal article" date="2018" name="Mol. Biol. Evol.">
        <title>Broad Genomic Sampling Reveals a Smut Pathogenic Ancestry of the Fungal Clade Ustilaginomycotina.</title>
        <authorList>
            <person name="Kijpornyongpan T."/>
            <person name="Mondo S.J."/>
            <person name="Barry K."/>
            <person name="Sandor L."/>
            <person name="Lee J."/>
            <person name="Lipzen A."/>
            <person name="Pangilinan J."/>
            <person name="LaButti K."/>
            <person name="Hainaut M."/>
            <person name="Henrissat B."/>
            <person name="Grigoriev I.V."/>
            <person name="Spatafora J.W."/>
            <person name="Aime M.C."/>
        </authorList>
    </citation>
    <scope>NUCLEOTIDE SEQUENCE [LARGE SCALE GENOMIC DNA]</scope>
    <source>
        <strain evidence="1 2">SA 807</strain>
    </source>
</reference>
<accession>A0ACD0NRI0</accession>
<dbReference type="Proteomes" id="UP000245626">
    <property type="component" value="Unassembled WGS sequence"/>
</dbReference>
<gene>
    <name evidence="1" type="ORF">IE53DRAFT_197320</name>
</gene>
<evidence type="ECO:0000313" key="1">
    <source>
        <dbReference type="EMBL" id="PWN48437.1"/>
    </source>
</evidence>
<evidence type="ECO:0000313" key="2">
    <source>
        <dbReference type="Proteomes" id="UP000245626"/>
    </source>
</evidence>